<protein>
    <submittedName>
        <fullName evidence="1">Uncharacterized protein</fullName>
    </submittedName>
</protein>
<gene>
    <name evidence="1" type="ORF">BDDG_12621</name>
</gene>
<name>A0A0J9ESM3_AJEDA</name>
<sequence>MRGKLQIELLRVTVLRIKLFSEFSLNDHTESYAIMLIERDSVTMMMRRAGNELNTDTSAGRRNNISLQGMATFTAAVREAGEDMIMRAVLLQLIDITVFNLTFLTVMKAAAAS</sequence>
<organism evidence="1">
    <name type="scientific">Ajellomyces dermatitidis (strain ATCC 18188 / CBS 674.68)</name>
    <name type="common">Blastomyces dermatitidis</name>
    <dbReference type="NCBI Taxonomy" id="653446"/>
    <lineage>
        <taxon>Eukaryota</taxon>
        <taxon>Fungi</taxon>
        <taxon>Dikarya</taxon>
        <taxon>Ascomycota</taxon>
        <taxon>Pezizomycotina</taxon>
        <taxon>Eurotiomycetes</taxon>
        <taxon>Eurotiomycetidae</taxon>
        <taxon>Onygenales</taxon>
        <taxon>Ajellomycetaceae</taxon>
        <taxon>Blastomyces</taxon>
    </lineage>
</organism>
<proteinExistence type="predicted"/>
<evidence type="ECO:0000313" key="1">
    <source>
        <dbReference type="EMBL" id="KMW68175.1"/>
    </source>
</evidence>
<accession>A0A0J9ESM3</accession>
<dbReference type="Proteomes" id="UP000007802">
    <property type="component" value="Unassembled WGS sequence"/>
</dbReference>
<reference evidence="1" key="1">
    <citation type="submission" date="2010-03" db="EMBL/GenBank/DDBJ databases">
        <title>Annotation of Blastomyces dermatitidis strain ATCC 18188.</title>
        <authorList>
            <consortium name="The Broad Institute Genome Sequencing Platform"/>
            <consortium name="Broad Institute Genome Sequencing Center for Infectious Disease."/>
            <person name="Cuomo C."/>
            <person name="Klein B."/>
            <person name="Sullivan T."/>
            <person name="Heitman J."/>
            <person name="Young S."/>
            <person name="Zeng Q."/>
            <person name="Gargeya S."/>
            <person name="Alvarado L."/>
            <person name="Berlin A.M."/>
            <person name="Chapman S.B."/>
            <person name="Chen Z."/>
            <person name="Freedman E."/>
            <person name="Gellesch M."/>
            <person name="Goldberg J."/>
            <person name="Griggs A."/>
            <person name="Gujja S."/>
            <person name="Heilman E."/>
            <person name="Heiman D."/>
            <person name="Howarth C."/>
            <person name="Mehta T."/>
            <person name="Neiman D."/>
            <person name="Pearson M."/>
            <person name="Roberts A."/>
            <person name="Saif S."/>
            <person name="Shea T."/>
            <person name="Shenoy N."/>
            <person name="Sisk P."/>
            <person name="Stolte C."/>
            <person name="Sykes S."/>
            <person name="White J."/>
            <person name="Yandava C."/>
            <person name="Haas B."/>
            <person name="Nusbaum C."/>
            <person name="Birren B."/>
        </authorList>
    </citation>
    <scope>NUCLEOTIDE SEQUENCE</scope>
    <source>
        <strain evidence="1">ATCC 18188</strain>
    </source>
</reference>
<dbReference type="AlphaFoldDB" id="A0A0J9ESM3"/>
<dbReference type="EMBL" id="GG749452">
    <property type="protein sequence ID" value="KMW68175.1"/>
    <property type="molecule type" value="Genomic_DNA"/>
</dbReference>